<dbReference type="AlphaFoldDB" id="A0A163UZC6"/>
<gene>
    <name evidence="1" type="ORF">AV926_17830</name>
</gene>
<name>A0A163UZC6_9FLAO</name>
<dbReference type="EMBL" id="LQNU01000095">
    <property type="protein sequence ID" value="KZE74096.1"/>
    <property type="molecule type" value="Genomic_DNA"/>
</dbReference>
<keyword evidence="2" id="KW-1185">Reference proteome</keyword>
<comment type="caution">
    <text evidence="1">The sequence shown here is derived from an EMBL/GenBank/DDBJ whole genome shotgun (WGS) entry which is preliminary data.</text>
</comment>
<dbReference type="Gene3D" id="1.20.120.930">
    <property type="entry name" value="Uncharacterised protein PF12889, N-terminal DUF3829"/>
    <property type="match status" value="1"/>
</dbReference>
<dbReference type="Proteomes" id="UP000076630">
    <property type="component" value="Unassembled WGS sequence"/>
</dbReference>
<sequence>MKKIIALLGVCLFLAVGCKDNKEVGAENVNSMEQANMIIAYTNSVVDYMNDANSKISSNESTFDRLLKIADKKKVKSYEIPHATSLTDFGLGVNKDDKDKIIQPPTVLSVEEQEFFKEKVTAYRESYNKLRGEAITYIKYLKNEDYKDDNWAKAKEYADNIEKYYNECMETRPLISAKIDVVTERAEEIILADSPIKDAIMTVKADLKGVQNLVNTFYIHDEEGGKKEELDKLYKELETNLEKHKGMYVDELTKENSLDSYVSFYSSVINNLGDVRKVLRKVKEGKKLNDSDFRSLSSINNDAVGSYNRFI</sequence>
<dbReference type="OrthoDB" id="1046005at2"/>
<evidence type="ECO:0000313" key="1">
    <source>
        <dbReference type="EMBL" id="KZE74096.1"/>
    </source>
</evidence>
<organism evidence="1 2">
    <name type="scientific">Myroides marinus</name>
    <dbReference type="NCBI Taxonomy" id="703342"/>
    <lineage>
        <taxon>Bacteria</taxon>
        <taxon>Pseudomonadati</taxon>
        <taxon>Bacteroidota</taxon>
        <taxon>Flavobacteriia</taxon>
        <taxon>Flavobacteriales</taxon>
        <taxon>Flavobacteriaceae</taxon>
        <taxon>Myroides</taxon>
    </lineage>
</organism>
<accession>A0A163UZC6</accession>
<reference evidence="1 2" key="1">
    <citation type="submission" date="2016-01" db="EMBL/GenBank/DDBJ databases">
        <title>Whole genome sequencing of Myroides marinus L41.</title>
        <authorList>
            <person name="Hong K.W."/>
        </authorList>
    </citation>
    <scope>NUCLEOTIDE SEQUENCE [LARGE SCALE GENOMIC DNA]</scope>
    <source>
        <strain evidence="1 2">L41</strain>
    </source>
</reference>
<dbReference type="RefSeq" id="WP_038988454.1">
    <property type="nucleotide sequence ID" value="NZ_JWJO01000114.1"/>
</dbReference>
<evidence type="ECO:0008006" key="3">
    <source>
        <dbReference type="Google" id="ProtNLM"/>
    </source>
</evidence>
<protein>
    <recommendedName>
        <fullName evidence="3">DUF3829 domain-containing protein</fullName>
    </recommendedName>
</protein>
<dbReference type="PROSITE" id="PS51257">
    <property type="entry name" value="PROKAR_LIPOPROTEIN"/>
    <property type="match status" value="1"/>
</dbReference>
<evidence type="ECO:0000313" key="2">
    <source>
        <dbReference type="Proteomes" id="UP000076630"/>
    </source>
</evidence>
<proteinExistence type="predicted"/>